<dbReference type="SUPFAM" id="SSF53098">
    <property type="entry name" value="Ribonuclease H-like"/>
    <property type="match status" value="1"/>
</dbReference>
<evidence type="ECO:0000313" key="4">
    <source>
        <dbReference type="Proteomes" id="UP000606653"/>
    </source>
</evidence>
<accession>A0ABQ2LCM3</accession>
<organism evidence="3 4">
    <name type="scientific">Saccharibacillus kuerlensis</name>
    <dbReference type="NCBI Taxonomy" id="459527"/>
    <lineage>
        <taxon>Bacteria</taxon>
        <taxon>Bacillati</taxon>
        <taxon>Bacillota</taxon>
        <taxon>Bacilli</taxon>
        <taxon>Bacillales</taxon>
        <taxon>Paenibacillaceae</taxon>
        <taxon>Saccharibacillus</taxon>
    </lineage>
</organism>
<protein>
    <submittedName>
        <fullName evidence="3">Transposase</fullName>
    </submittedName>
</protein>
<dbReference type="Pfam" id="PF13333">
    <property type="entry name" value="rve_2"/>
    <property type="match status" value="1"/>
</dbReference>
<feature type="domain" description="Integrase catalytic" evidence="2">
    <location>
        <begin position="125"/>
        <end position="282"/>
    </location>
</feature>
<dbReference type="InterPro" id="IPR050900">
    <property type="entry name" value="Transposase_IS3/IS150/IS904"/>
</dbReference>
<dbReference type="Pfam" id="PF13276">
    <property type="entry name" value="HTH_21"/>
    <property type="match status" value="1"/>
</dbReference>
<proteinExistence type="predicted"/>
<dbReference type="InterPro" id="IPR048020">
    <property type="entry name" value="Transpos_IS3"/>
</dbReference>
<keyword evidence="4" id="KW-1185">Reference proteome</keyword>
<name>A0ABQ2LCM3_9BACL</name>
<dbReference type="Pfam" id="PF00665">
    <property type="entry name" value="rve"/>
    <property type="match status" value="1"/>
</dbReference>
<sequence>MDFHARCESVQEMSSRYPVSGLCELAEISRAGYYKWKNSHALRTQRQNRDADLKAHMLSIHRLRPYFGVPRMQIALRREGLVVNHKKVRRLMRELSIRSVIRRKRPFAGRKPSVCFANVLNRAFASETPGQKLVTDVTYVRTGNTFVYLSVVMDLYNNEVKAWVLSKRNDLKLVTDTIEQLDNQPGLLHSDQGFQYTTKSYAHLLQAKGLTGSHSRRGNCFDNACVESFFSHLKTEKLYLENPNTLEEARHQIADYLTYYNEERFQSKLNDLSPKEFREKVVA</sequence>
<dbReference type="Gene3D" id="3.30.420.10">
    <property type="entry name" value="Ribonuclease H-like superfamily/Ribonuclease H"/>
    <property type="match status" value="1"/>
</dbReference>
<dbReference type="NCBIfam" id="NF033516">
    <property type="entry name" value="transpos_IS3"/>
    <property type="match status" value="1"/>
</dbReference>
<dbReference type="PROSITE" id="PS50994">
    <property type="entry name" value="INTEGRASE"/>
    <property type="match status" value="1"/>
</dbReference>
<reference evidence="4" key="1">
    <citation type="journal article" date="2019" name="Int. J. Syst. Evol. Microbiol.">
        <title>The Global Catalogue of Microorganisms (GCM) 10K type strain sequencing project: providing services to taxonomists for standard genome sequencing and annotation.</title>
        <authorList>
            <consortium name="The Broad Institute Genomics Platform"/>
            <consortium name="The Broad Institute Genome Sequencing Center for Infectious Disease"/>
            <person name="Wu L."/>
            <person name="Ma J."/>
        </authorList>
    </citation>
    <scope>NUCLEOTIDE SEQUENCE [LARGE SCALE GENOMIC DNA]</scope>
    <source>
        <strain evidence="4">CGMCC 1.6964</strain>
    </source>
</reference>
<evidence type="ECO:0000313" key="3">
    <source>
        <dbReference type="EMBL" id="GGO09911.1"/>
    </source>
</evidence>
<dbReference type="PANTHER" id="PTHR46889:SF4">
    <property type="entry name" value="TRANSPOSASE INSO FOR INSERTION SEQUENCE ELEMENT IS911B-RELATED"/>
    <property type="match status" value="1"/>
</dbReference>
<comment type="caution">
    <text evidence="3">The sequence shown here is derived from an EMBL/GenBank/DDBJ whole genome shotgun (WGS) entry which is preliminary data.</text>
</comment>
<dbReference type="Proteomes" id="UP000606653">
    <property type="component" value="Unassembled WGS sequence"/>
</dbReference>
<dbReference type="PANTHER" id="PTHR46889">
    <property type="entry name" value="TRANSPOSASE INSF FOR INSERTION SEQUENCE IS3B-RELATED"/>
    <property type="match status" value="1"/>
</dbReference>
<dbReference type="InterPro" id="IPR001584">
    <property type="entry name" value="Integrase_cat-core"/>
</dbReference>
<comment type="function">
    <text evidence="1">Involved in the transposition of the insertion sequence.</text>
</comment>
<evidence type="ECO:0000256" key="1">
    <source>
        <dbReference type="ARBA" id="ARBA00002286"/>
    </source>
</evidence>
<gene>
    <name evidence="3" type="ORF">GCM10010969_40750</name>
</gene>
<evidence type="ECO:0000259" key="2">
    <source>
        <dbReference type="PROSITE" id="PS50994"/>
    </source>
</evidence>
<dbReference type="InterPro" id="IPR025948">
    <property type="entry name" value="HTH-like_dom"/>
</dbReference>
<dbReference type="InterPro" id="IPR012337">
    <property type="entry name" value="RNaseH-like_sf"/>
</dbReference>
<dbReference type="EMBL" id="BMLN01000024">
    <property type="protein sequence ID" value="GGO09911.1"/>
    <property type="molecule type" value="Genomic_DNA"/>
</dbReference>
<dbReference type="InterPro" id="IPR036397">
    <property type="entry name" value="RNaseH_sf"/>
</dbReference>